<dbReference type="PANTHER" id="PTHR47660:SF7">
    <property type="entry name" value="TRANSCRIPTION FACTOR WITH C2H2 AND ZN(2)-CYS(6) DNA BINDING DOMAIN (EUROFUNG)"/>
    <property type="match status" value="1"/>
</dbReference>
<dbReference type="CDD" id="cd12148">
    <property type="entry name" value="fungal_TF_MHR"/>
    <property type="match status" value="1"/>
</dbReference>
<keyword evidence="4" id="KW-0805">Transcription regulation</keyword>
<gene>
    <name evidence="11" type="ORF">FEQUK3_LOCUS669</name>
</gene>
<evidence type="ECO:0000256" key="6">
    <source>
        <dbReference type="ARBA" id="ARBA00023242"/>
    </source>
</evidence>
<feature type="region of interest" description="Disordered" evidence="8">
    <location>
        <begin position="852"/>
        <end position="891"/>
    </location>
</feature>
<evidence type="ECO:0000313" key="11">
    <source>
        <dbReference type="EMBL" id="CAG7554943.1"/>
    </source>
</evidence>
<feature type="domain" description="Zn(2)-C6 fungal-type" evidence="9">
    <location>
        <begin position="86"/>
        <end position="115"/>
    </location>
</feature>
<dbReference type="GO" id="GO:0008270">
    <property type="term" value="F:zinc ion binding"/>
    <property type="evidence" value="ECO:0007669"/>
    <property type="project" value="UniProtKB-KW"/>
</dbReference>
<comment type="caution">
    <text evidence="11">The sequence shown here is derived from an EMBL/GenBank/DDBJ whole genome shotgun (WGS) entry which is preliminary data.</text>
</comment>
<evidence type="ECO:0000256" key="4">
    <source>
        <dbReference type="ARBA" id="ARBA00023015"/>
    </source>
</evidence>
<name>A0A8J2IDJ5_FUSEQ</name>
<reference evidence="11" key="1">
    <citation type="submission" date="2021-05" db="EMBL/GenBank/DDBJ databases">
        <authorList>
            <person name="Khan N."/>
        </authorList>
    </citation>
    <scope>NUCLEOTIDE SEQUENCE</scope>
</reference>
<evidence type="ECO:0000256" key="5">
    <source>
        <dbReference type="ARBA" id="ARBA00023163"/>
    </source>
</evidence>
<keyword evidence="2 7" id="KW-0863">Zinc-finger</keyword>
<keyword evidence="5" id="KW-0804">Transcription</keyword>
<evidence type="ECO:0000259" key="10">
    <source>
        <dbReference type="PROSITE" id="PS50157"/>
    </source>
</evidence>
<feature type="region of interest" description="Disordered" evidence="8">
    <location>
        <begin position="297"/>
        <end position="324"/>
    </location>
</feature>
<dbReference type="InterPro" id="IPR001138">
    <property type="entry name" value="Zn2Cys6_DnaBD"/>
</dbReference>
<dbReference type="FunFam" id="3.30.160.60:FF:002343">
    <property type="entry name" value="Zinc finger protein 33A"/>
    <property type="match status" value="1"/>
</dbReference>
<feature type="compositionally biased region" description="Polar residues" evidence="8">
    <location>
        <begin position="299"/>
        <end position="309"/>
    </location>
</feature>
<proteinExistence type="predicted"/>
<feature type="region of interest" description="Disordered" evidence="8">
    <location>
        <begin position="124"/>
        <end position="148"/>
    </location>
</feature>
<feature type="non-terminal residue" evidence="11">
    <location>
        <position position="934"/>
    </location>
</feature>
<feature type="compositionally biased region" description="Polar residues" evidence="8">
    <location>
        <begin position="125"/>
        <end position="144"/>
    </location>
</feature>
<dbReference type="GO" id="GO:0006351">
    <property type="term" value="P:DNA-templated transcription"/>
    <property type="evidence" value="ECO:0007669"/>
    <property type="project" value="InterPro"/>
</dbReference>
<dbReference type="PROSITE" id="PS00028">
    <property type="entry name" value="ZINC_FINGER_C2H2_1"/>
    <property type="match status" value="2"/>
</dbReference>
<dbReference type="AlphaFoldDB" id="A0A8J2IDJ5"/>
<dbReference type="PROSITE" id="PS50048">
    <property type="entry name" value="ZN2_CY6_FUNGAL_2"/>
    <property type="match status" value="1"/>
</dbReference>
<dbReference type="GO" id="GO:0000981">
    <property type="term" value="F:DNA-binding transcription factor activity, RNA polymerase II-specific"/>
    <property type="evidence" value="ECO:0007669"/>
    <property type="project" value="InterPro"/>
</dbReference>
<evidence type="ECO:0000256" key="8">
    <source>
        <dbReference type="SAM" id="MobiDB-lite"/>
    </source>
</evidence>
<dbReference type="CDD" id="cd00067">
    <property type="entry name" value="GAL4"/>
    <property type="match status" value="1"/>
</dbReference>
<feature type="domain" description="C2H2-type" evidence="10">
    <location>
        <begin position="50"/>
        <end position="77"/>
    </location>
</feature>
<evidence type="ECO:0000313" key="12">
    <source>
        <dbReference type="Proteomes" id="UP000693738"/>
    </source>
</evidence>
<dbReference type="SMART" id="SM00355">
    <property type="entry name" value="ZnF_C2H2"/>
    <property type="match status" value="2"/>
</dbReference>
<dbReference type="PROSITE" id="PS50157">
    <property type="entry name" value="ZINC_FINGER_C2H2_2"/>
    <property type="match status" value="2"/>
</dbReference>
<dbReference type="GO" id="GO:0003677">
    <property type="term" value="F:DNA binding"/>
    <property type="evidence" value="ECO:0007669"/>
    <property type="project" value="InterPro"/>
</dbReference>
<keyword evidence="6" id="KW-0539">Nucleus</keyword>
<sequence>EVRKSTALTVPMPTSQDEHAQFPCQFCPRTFGRQEHLTRHIRAHTREKPYSCSQCNKSFSRQDVLQRHQATHSSIATIRNIVSARACKECAAGRIRCSRELPCGRCKERSLECIYPNFRRRKTRSMTQQGITNLQSPAASSSESPYGDNEAHHEIGVLAVTTEETPAVMENNAIDSGDGIGWIAEEHQSIAMTSSEGLMTAASLPGSMFQINDVGGLAIDRTTVEPALGSSNINWLSDSQYLSMWESQLSIIPDGLGSMPFTFSSGITRSNSYAPGPSTDCGGMSETNIAKVATIPDHTPSSVTTTSPLHSRAGSIRSSNTSKSTDGALYVEGTMARAPFRGKLLGRHMEQRRGSTITEAESINDAQDLIGENGQIISASVHVSEDLYSTLVLSAGEHIENHGLNSTATLVPPLGHIRCFVRLYYENFHDTYPFLRKSASIWQDTGNWLLLLAVSAIGARYLGGTWSTSMSRLLETILERRLDVMSKGNNQNCRDTWIPGALKLQPQLDLTTLQAMILSFVHRIHSGQKNLIERALGQRSILVEECRRMKLLSRSPPRIDIRTVNDTSVIAAWLKAQSELRTGLMLWILDSIIAYEFDCQYLLQLHEVQTVLPCQDEIWDQPTLEGMLDYSSRQATVLEALHLLYMKKQQPSNLTEFGNVVMIYAVCQRTKEATYQYQTPLSRWTPVANVEPCPESVTVAESWPPSVDIITRWRNSACDCLDILHWKANGKAASAGGSEHPTILLLHLSRLYLLAPCKHLQTVATSAALFKDSNETRDTVEYSEACKQLHLWANVDQYKARLSIVHAGALIWHVRRYSRNGFMEPHAIYLATLLIWAYSVFATPLTDSEFLQNTDGPNSRQHPTNQALRSSDDAGTPTEYDDEDPEPKFIHLDRPCDDEIVQTFIRVGHKMQGYMQRVGNICSSGAPSRILKEG</sequence>
<accession>A0A8J2IDJ5</accession>
<dbReference type="InterPro" id="IPR013087">
    <property type="entry name" value="Znf_C2H2_type"/>
</dbReference>
<dbReference type="Proteomes" id="UP000693738">
    <property type="component" value="Unassembled WGS sequence"/>
</dbReference>
<dbReference type="EMBL" id="CAJSTJ010000033">
    <property type="protein sequence ID" value="CAG7554943.1"/>
    <property type="molecule type" value="Genomic_DNA"/>
</dbReference>
<evidence type="ECO:0000259" key="9">
    <source>
        <dbReference type="PROSITE" id="PS50048"/>
    </source>
</evidence>
<evidence type="ECO:0000256" key="7">
    <source>
        <dbReference type="PROSITE-ProRule" id="PRU00042"/>
    </source>
</evidence>
<dbReference type="SMART" id="SM00066">
    <property type="entry name" value="GAL4"/>
    <property type="match status" value="1"/>
</dbReference>
<dbReference type="Pfam" id="PF00172">
    <property type="entry name" value="Zn_clus"/>
    <property type="match status" value="1"/>
</dbReference>
<keyword evidence="1" id="KW-0479">Metal-binding</keyword>
<organism evidence="11 12">
    <name type="scientific">Fusarium equiseti</name>
    <name type="common">Fusarium scirpi</name>
    <dbReference type="NCBI Taxonomy" id="61235"/>
    <lineage>
        <taxon>Eukaryota</taxon>
        <taxon>Fungi</taxon>
        <taxon>Dikarya</taxon>
        <taxon>Ascomycota</taxon>
        <taxon>Pezizomycotina</taxon>
        <taxon>Sordariomycetes</taxon>
        <taxon>Hypocreomycetidae</taxon>
        <taxon>Hypocreales</taxon>
        <taxon>Nectriaceae</taxon>
        <taxon>Fusarium</taxon>
        <taxon>Fusarium incarnatum-equiseti species complex</taxon>
    </lineage>
</organism>
<feature type="compositionally biased region" description="Polar residues" evidence="8">
    <location>
        <begin position="852"/>
        <end position="869"/>
    </location>
</feature>
<dbReference type="InterPro" id="IPR007219">
    <property type="entry name" value="XnlR_reg_dom"/>
</dbReference>
<evidence type="ECO:0000256" key="3">
    <source>
        <dbReference type="ARBA" id="ARBA00022833"/>
    </source>
</evidence>
<evidence type="ECO:0008006" key="13">
    <source>
        <dbReference type="Google" id="ProtNLM"/>
    </source>
</evidence>
<dbReference type="PANTHER" id="PTHR47660">
    <property type="entry name" value="TRANSCRIPTION FACTOR WITH C2H2 AND ZN(2)-CYS(6) DNA BINDING DOMAIN (EUROFUNG)-RELATED-RELATED"/>
    <property type="match status" value="1"/>
</dbReference>
<dbReference type="Pfam" id="PF00096">
    <property type="entry name" value="zf-C2H2"/>
    <property type="match status" value="2"/>
</dbReference>
<protein>
    <recommendedName>
        <fullName evidence="13">Transcription factor</fullName>
    </recommendedName>
</protein>
<dbReference type="PROSITE" id="PS00463">
    <property type="entry name" value="ZN2_CY6_FUNGAL_1"/>
    <property type="match status" value="1"/>
</dbReference>
<evidence type="ECO:0000256" key="2">
    <source>
        <dbReference type="ARBA" id="ARBA00022771"/>
    </source>
</evidence>
<evidence type="ECO:0000256" key="1">
    <source>
        <dbReference type="ARBA" id="ARBA00022723"/>
    </source>
</evidence>
<dbReference type="Pfam" id="PF04082">
    <property type="entry name" value="Fungal_trans"/>
    <property type="match status" value="1"/>
</dbReference>
<feature type="non-terminal residue" evidence="11">
    <location>
        <position position="1"/>
    </location>
</feature>
<keyword evidence="3" id="KW-0862">Zinc</keyword>
<feature type="domain" description="C2H2-type" evidence="10">
    <location>
        <begin position="22"/>
        <end position="49"/>
    </location>
</feature>